<feature type="domain" description="Major facilitator superfamily (MFS) profile" evidence="8">
    <location>
        <begin position="27"/>
        <end position="463"/>
    </location>
</feature>
<evidence type="ECO:0000313" key="9">
    <source>
        <dbReference type="EMBL" id="CDH52291.1"/>
    </source>
</evidence>
<evidence type="ECO:0000256" key="3">
    <source>
        <dbReference type="ARBA" id="ARBA00022448"/>
    </source>
</evidence>
<dbReference type="PANTHER" id="PTHR23514:SF3">
    <property type="entry name" value="BYPASS OF STOP CODON PROTEIN 6"/>
    <property type="match status" value="1"/>
</dbReference>
<dbReference type="InterPro" id="IPR051788">
    <property type="entry name" value="MFS_Transporter"/>
</dbReference>
<dbReference type="PANTHER" id="PTHR23514">
    <property type="entry name" value="BYPASS OF STOP CODON PROTEIN 6"/>
    <property type="match status" value="1"/>
</dbReference>
<feature type="transmembrane region" description="Helical" evidence="7">
    <location>
        <begin position="179"/>
        <end position="202"/>
    </location>
</feature>
<dbReference type="AlphaFoldDB" id="A0A068RTJ2"/>
<feature type="transmembrane region" description="Helical" evidence="7">
    <location>
        <begin position="121"/>
        <end position="141"/>
    </location>
</feature>
<name>A0A068RTJ2_9FUNG</name>
<dbReference type="GO" id="GO:0022857">
    <property type="term" value="F:transmembrane transporter activity"/>
    <property type="evidence" value="ECO:0007669"/>
    <property type="project" value="InterPro"/>
</dbReference>
<dbReference type="VEuPathDB" id="FungiDB:LCOR_03785.1"/>
<dbReference type="SUPFAM" id="SSF103473">
    <property type="entry name" value="MFS general substrate transporter"/>
    <property type="match status" value="2"/>
</dbReference>
<dbReference type="GO" id="GO:0016020">
    <property type="term" value="C:membrane"/>
    <property type="evidence" value="ECO:0007669"/>
    <property type="project" value="TreeGrafter"/>
</dbReference>
<evidence type="ECO:0000259" key="8">
    <source>
        <dbReference type="PROSITE" id="PS50850"/>
    </source>
</evidence>
<organism evidence="9 10">
    <name type="scientific">Lichtheimia corymbifera JMRC:FSU:9682</name>
    <dbReference type="NCBI Taxonomy" id="1263082"/>
    <lineage>
        <taxon>Eukaryota</taxon>
        <taxon>Fungi</taxon>
        <taxon>Fungi incertae sedis</taxon>
        <taxon>Mucoromycota</taxon>
        <taxon>Mucoromycotina</taxon>
        <taxon>Mucoromycetes</taxon>
        <taxon>Mucorales</taxon>
        <taxon>Lichtheimiaceae</taxon>
        <taxon>Lichtheimia</taxon>
    </lineage>
</organism>
<feature type="transmembrane region" description="Helical" evidence="7">
    <location>
        <begin position="373"/>
        <end position="391"/>
    </location>
</feature>
<evidence type="ECO:0000313" key="10">
    <source>
        <dbReference type="Proteomes" id="UP000027586"/>
    </source>
</evidence>
<feature type="transmembrane region" description="Helical" evidence="7">
    <location>
        <begin position="348"/>
        <end position="367"/>
    </location>
</feature>
<evidence type="ECO:0000256" key="5">
    <source>
        <dbReference type="ARBA" id="ARBA00022989"/>
    </source>
</evidence>
<keyword evidence="10" id="KW-1185">Reference proteome</keyword>
<comment type="subcellular location">
    <subcellularLocation>
        <location evidence="1">Endomembrane system</location>
        <topology evidence="1">Multi-pass membrane protein</topology>
    </subcellularLocation>
</comment>
<gene>
    <name evidence="9" type="ORF">LCOR_03785.1</name>
</gene>
<evidence type="ECO:0000256" key="7">
    <source>
        <dbReference type="SAM" id="Phobius"/>
    </source>
</evidence>
<feature type="transmembrane region" description="Helical" evidence="7">
    <location>
        <begin position="403"/>
        <end position="430"/>
    </location>
</feature>
<dbReference type="InterPro" id="IPR036259">
    <property type="entry name" value="MFS_trans_sf"/>
</dbReference>
<protein>
    <submittedName>
        <fullName evidence="9">Mfs transporter</fullName>
    </submittedName>
</protein>
<dbReference type="GO" id="GO:0012505">
    <property type="term" value="C:endomembrane system"/>
    <property type="evidence" value="ECO:0007669"/>
    <property type="project" value="UniProtKB-SubCell"/>
</dbReference>
<proteinExistence type="inferred from homology"/>
<keyword evidence="4 7" id="KW-0812">Transmembrane</keyword>
<keyword evidence="3" id="KW-0813">Transport</keyword>
<feature type="transmembrane region" description="Helical" evidence="7">
    <location>
        <begin position="62"/>
        <end position="85"/>
    </location>
</feature>
<dbReference type="FunFam" id="1.20.1250.20:FF:000286">
    <property type="entry name" value="MFS efflux transporter"/>
    <property type="match status" value="1"/>
</dbReference>
<dbReference type="EMBL" id="CBTN010000012">
    <property type="protein sequence ID" value="CDH52291.1"/>
    <property type="molecule type" value="Genomic_DNA"/>
</dbReference>
<dbReference type="Proteomes" id="UP000027586">
    <property type="component" value="Unassembled WGS sequence"/>
</dbReference>
<dbReference type="PROSITE" id="PS50850">
    <property type="entry name" value="MFS"/>
    <property type="match status" value="1"/>
</dbReference>
<reference evidence="9" key="1">
    <citation type="submission" date="2013-08" db="EMBL/GenBank/DDBJ databases">
        <title>Gene expansion shapes genome architecture in the human pathogen Lichtheimia corymbifera: an evolutionary genomics analysis in the ancient terrestrial Mucorales (Mucoromycotina).</title>
        <authorList>
            <person name="Schwartze V.U."/>
            <person name="Winter S."/>
            <person name="Shelest E."/>
            <person name="Marcet-Houben M."/>
            <person name="Horn F."/>
            <person name="Wehner S."/>
            <person name="Hoffmann K."/>
            <person name="Riege K."/>
            <person name="Sammeth M."/>
            <person name="Nowrousian M."/>
            <person name="Valiante V."/>
            <person name="Linde J."/>
            <person name="Jacobsen I.D."/>
            <person name="Marz M."/>
            <person name="Brakhage A.A."/>
            <person name="Gabaldon T."/>
            <person name="Bocker S."/>
            <person name="Voigt K."/>
        </authorList>
    </citation>
    <scope>NUCLEOTIDE SEQUENCE [LARGE SCALE GENOMIC DNA]</scope>
    <source>
        <strain evidence="9">FSU 9682</strain>
    </source>
</reference>
<dbReference type="STRING" id="1263082.A0A068RTJ2"/>
<evidence type="ECO:0000256" key="4">
    <source>
        <dbReference type="ARBA" id="ARBA00022692"/>
    </source>
</evidence>
<sequence length="464" mass="50937">MQNNVDKEFTKEQGPSRWQRWKPRLAPLIQSYYIQFLTGMNDGNLGIILPSIQAHYQVTQSIVSIVFLCYASGFAIGRLAVLIVADVEICKWAPLLIISIWWYVAALLNGFIVKRYRQSRAIAVGGIALTLGYGLVLPALPFPALCASYVFIGFGVALVQSGANVYVGELPDSTMMLNFLHASFGLGALVGPFVASAVLSRWAWNTTYMILCGLAFINALTTLITFRHVRIADERHHLDLHHPDLERTAVDMHDSDSASTASSHTFVEDKNILWSSIRQRVAHVGAVYLLFYVGIEVTLGNWAYTFLINERSSDNDAMSHIMSGYWAGLCMGRIALGYITLRFGEKRMVYIYISVLISMLVVFWLVPNVPINATALVISGIALGPLFPTLLSIARQCVPCRLYAATVGFLSAFGSAGSAFFPFLTGVLIANAGVTAIPPFTMAMACTIMVGWIFVPNPNKPSKS</sequence>
<accession>A0A068RTJ2</accession>
<evidence type="ECO:0000256" key="1">
    <source>
        <dbReference type="ARBA" id="ARBA00004127"/>
    </source>
</evidence>
<keyword evidence="5 7" id="KW-1133">Transmembrane helix</keyword>
<dbReference type="OrthoDB" id="413079at2759"/>
<feature type="transmembrane region" description="Helical" evidence="7">
    <location>
        <begin position="281"/>
        <end position="304"/>
    </location>
</feature>
<evidence type="ECO:0000256" key="2">
    <source>
        <dbReference type="ARBA" id="ARBA00008335"/>
    </source>
</evidence>
<keyword evidence="6 7" id="KW-0472">Membrane</keyword>
<comment type="similarity">
    <text evidence="2">Belongs to the major facilitator superfamily.</text>
</comment>
<feature type="transmembrane region" description="Helical" evidence="7">
    <location>
        <begin position="147"/>
        <end position="167"/>
    </location>
</feature>
<feature type="transmembrane region" description="Helical" evidence="7">
    <location>
        <begin position="324"/>
        <end position="341"/>
    </location>
</feature>
<dbReference type="InterPro" id="IPR020846">
    <property type="entry name" value="MFS_dom"/>
</dbReference>
<feature type="transmembrane region" description="Helical" evidence="7">
    <location>
        <begin position="436"/>
        <end position="455"/>
    </location>
</feature>
<feature type="transmembrane region" description="Helical" evidence="7">
    <location>
        <begin position="208"/>
        <end position="226"/>
    </location>
</feature>
<comment type="caution">
    <text evidence="9">The sequence shown here is derived from an EMBL/GenBank/DDBJ whole genome shotgun (WGS) entry which is preliminary data.</text>
</comment>
<dbReference type="InterPro" id="IPR011701">
    <property type="entry name" value="MFS"/>
</dbReference>
<evidence type="ECO:0000256" key="6">
    <source>
        <dbReference type="ARBA" id="ARBA00023136"/>
    </source>
</evidence>
<feature type="transmembrane region" description="Helical" evidence="7">
    <location>
        <begin position="91"/>
        <end position="112"/>
    </location>
</feature>
<dbReference type="Gene3D" id="1.20.1250.20">
    <property type="entry name" value="MFS general substrate transporter like domains"/>
    <property type="match status" value="1"/>
</dbReference>
<dbReference type="Pfam" id="PF07690">
    <property type="entry name" value="MFS_1"/>
    <property type="match status" value="1"/>
</dbReference>